<sequence length="521" mass="57216">MPGEIEGVGVVLLRRSSAFVAVLLSLCVALIYARLQTQGHDWGDDFGLYLQYASNIWNGRPINYLNSQIQVPPGFSFLFAILSPLHGWDFQYMKMVQSAFIGIFGVAAYFLARQYVSPLVALLVCAATVANEAVFFIQQSLIPDTPFSAIITLSLVATSRLCFLDGDGGGADRRQTYWMTPWPGLLVLAALMMKPAGMTIALATLVGLFAALVVGRTRGASRPVALALTISLISIVYYYVAWNASSGDFVNNFLRYLKGYDSIVVGIASFVWTGLQRELGDIRVLLLWFSGTAVVANLLTIVAFASAIWVLLRRRGAAPVEWFMLAHFGLMILTPWGGGPRYLLPLLPLLFLHVAYCLETGVGAVLGRSAIAVRSPNIALIAPSAIAVLALVPIIWHGANEVYGNRHTDYNEIDKPDVKDLVAWLDRNTTDQESFCSFKPRAMMYLTSRRTCYSGAWQDKSLLSEYIRKSSAKYFVVMSGQKDNPDLESTRRAAADTSLCVVFENGSFRVYGKCDQSADAP</sequence>
<comment type="subcellular location">
    <subcellularLocation>
        <location evidence="1">Cell membrane</location>
        <topology evidence="1">Multi-pass membrane protein</topology>
    </subcellularLocation>
</comment>
<feature type="transmembrane region" description="Helical" evidence="8">
    <location>
        <begin position="12"/>
        <end position="33"/>
    </location>
</feature>
<dbReference type="Proteomes" id="UP000318050">
    <property type="component" value="Unassembled WGS sequence"/>
</dbReference>
<name>A0A560IBG8_9PROT</name>
<accession>A0A560IBG8</accession>
<feature type="transmembrane region" description="Helical" evidence="8">
    <location>
        <begin position="224"/>
        <end position="244"/>
    </location>
</feature>
<evidence type="ECO:0000256" key="4">
    <source>
        <dbReference type="ARBA" id="ARBA00022679"/>
    </source>
</evidence>
<dbReference type="GO" id="GO:0016763">
    <property type="term" value="F:pentosyltransferase activity"/>
    <property type="evidence" value="ECO:0007669"/>
    <property type="project" value="TreeGrafter"/>
</dbReference>
<evidence type="ECO:0000256" key="6">
    <source>
        <dbReference type="ARBA" id="ARBA00022989"/>
    </source>
</evidence>
<keyword evidence="7 8" id="KW-0472">Membrane</keyword>
<dbReference type="PANTHER" id="PTHR33908">
    <property type="entry name" value="MANNOSYLTRANSFERASE YKCB-RELATED"/>
    <property type="match status" value="1"/>
</dbReference>
<gene>
    <name evidence="9" type="ORF">FBZ92_1113</name>
</gene>
<comment type="caution">
    <text evidence="9">The sequence shown here is derived from an EMBL/GenBank/DDBJ whole genome shotgun (WGS) entry which is preliminary data.</text>
</comment>
<dbReference type="GO" id="GO:0009103">
    <property type="term" value="P:lipopolysaccharide biosynthetic process"/>
    <property type="evidence" value="ECO:0007669"/>
    <property type="project" value="UniProtKB-ARBA"/>
</dbReference>
<keyword evidence="2" id="KW-1003">Cell membrane</keyword>
<evidence type="ECO:0000256" key="8">
    <source>
        <dbReference type="SAM" id="Phobius"/>
    </source>
</evidence>
<feature type="transmembrane region" description="Helical" evidence="8">
    <location>
        <begin position="185"/>
        <end position="212"/>
    </location>
</feature>
<feature type="transmembrane region" description="Helical" evidence="8">
    <location>
        <begin position="287"/>
        <end position="312"/>
    </location>
</feature>
<feature type="transmembrane region" description="Helical" evidence="8">
    <location>
        <begin position="342"/>
        <end position="366"/>
    </location>
</feature>
<keyword evidence="3" id="KW-0328">Glycosyltransferase</keyword>
<feature type="transmembrane region" description="Helical" evidence="8">
    <location>
        <begin position="147"/>
        <end position="164"/>
    </location>
</feature>
<proteinExistence type="predicted"/>
<keyword evidence="6 8" id="KW-1133">Transmembrane helix</keyword>
<reference evidence="9 10" key="1">
    <citation type="submission" date="2019-06" db="EMBL/GenBank/DDBJ databases">
        <title>Genomic Encyclopedia of Type Strains, Phase IV (KMG-V): Genome sequencing to study the core and pangenomes of soil and plant-associated prokaryotes.</title>
        <authorList>
            <person name="Whitman W."/>
        </authorList>
    </citation>
    <scope>NUCLEOTIDE SEQUENCE [LARGE SCALE GENOMIC DNA]</scope>
    <source>
        <strain evidence="9 10">BR 11140</strain>
    </source>
</reference>
<dbReference type="AlphaFoldDB" id="A0A560IBG8"/>
<protein>
    <submittedName>
        <fullName evidence="9">Cytochrome c oxidase subunit 4</fullName>
    </submittedName>
</protein>
<keyword evidence="5 8" id="KW-0812">Transmembrane</keyword>
<dbReference type="OrthoDB" id="9204676at2"/>
<keyword evidence="4" id="KW-0808">Transferase</keyword>
<evidence type="ECO:0000256" key="7">
    <source>
        <dbReference type="ARBA" id="ARBA00023136"/>
    </source>
</evidence>
<dbReference type="PANTHER" id="PTHR33908:SF11">
    <property type="entry name" value="MEMBRANE PROTEIN"/>
    <property type="match status" value="1"/>
</dbReference>
<dbReference type="InterPro" id="IPR050297">
    <property type="entry name" value="LipidA_mod_glycosyltrf_83"/>
</dbReference>
<feature type="transmembrane region" description="Helical" evidence="8">
    <location>
        <begin position="319"/>
        <end position="336"/>
    </location>
</feature>
<evidence type="ECO:0000313" key="10">
    <source>
        <dbReference type="Proteomes" id="UP000318050"/>
    </source>
</evidence>
<feature type="transmembrane region" description="Helical" evidence="8">
    <location>
        <begin position="256"/>
        <end position="275"/>
    </location>
</feature>
<evidence type="ECO:0000256" key="5">
    <source>
        <dbReference type="ARBA" id="ARBA00022692"/>
    </source>
</evidence>
<evidence type="ECO:0000256" key="3">
    <source>
        <dbReference type="ARBA" id="ARBA00022676"/>
    </source>
</evidence>
<evidence type="ECO:0000256" key="1">
    <source>
        <dbReference type="ARBA" id="ARBA00004651"/>
    </source>
</evidence>
<feature type="transmembrane region" description="Helical" evidence="8">
    <location>
        <begin position="119"/>
        <end position="141"/>
    </location>
</feature>
<evidence type="ECO:0000256" key="2">
    <source>
        <dbReference type="ARBA" id="ARBA00022475"/>
    </source>
</evidence>
<feature type="transmembrane region" description="Helical" evidence="8">
    <location>
        <begin position="378"/>
        <end position="396"/>
    </location>
</feature>
<dbReference type="EMBL" id="VITT01000011">
    <property type="protein sequence ID" value="TWB56398.1"/>
    <property type="molecule type" value="Genomic_DNA"/>
</dbReference>
<organism evidence="9 10">
    <name type="scientific">Nitrospirillum amazonense</name>
    <dbReference type="NCBI Taxonomy" id="28077"/>
    <lineage>
        <taxon>Bacteria</taxon>
        <taxon>Pseudomonadati</taxon>
        <taxon>Pseudomonadota</taxon>
        <taxon>Alphaproteobacteria</taxon>
        <taxon>Rhodospirillales</taxon>
        <taxon>Azospirillaceae</taxon>
        <taxon>Nitrospirillum</taxon>
    </lineage>
</organism>
<evidence type="ECO:0000313" key="9">
    <source>
        <dbReference type="EMBL" id="TWB56398.1"/>
    </source>
</evidence>
<feature type="transmembrane region" description="Helical" evidence="8">
    <location>
        <begin position="92"/>
        <end position="112"/>
    </location>
</feature>
<dbReference type="GO" id="GO:0005886">
    <property type="term" value="C:plasma membrane"/>
    <property type="evidence" value="ECO:0007669"/>
    <property type="project" value="UniProtKB-SubCell"/>
</dbReference>